<accession>A0A224Y0V4</accession>
<evidence type="ECO:0000313" key="2">
    <source>
        <dbReference type="EMBL" id="MAA11226.1"/>
    </source>
</evidence>
<keyword evidence="1" id="KW-0732">Signal</keyword>
<feature type="signal peptide" evidence="1">
    <location>
        <begin position="1"/>
        <end position="26"/>
    </location>
</feature>
<evidence type="ECO:0000256" key="1">
    <source>
        <dbReference type="SAM" id="SignalP"/>
    </source>
</evidence>
<sequence>MLTPVLLMDTLLVLLLIGFCVCFVEGNMARSRTTSNGKPNEGLKKWEKHLQELRENFTEYKDPQRIGDGVLLSAQVMYDKFYQESVNGNKEGDNKGGDIKDYFEALFKGLETYFHKQFIFVNITVASVTEMKNLTTTYDSTKTISANETLKNIQEFGSSQEKENNTIFYLFTWPGNAKYPNRSFDFITTAGEHRLGVSEAATNGTFCSSTTSAALVRHKHGSDNFWSTARATFTIFGSDHFYAIPKNDRVLMNATLSRCPLPSEGHFDLLQC</sequence>
<reference evidence="2" key="1">
    <citation type="journal article" date="2017" name="Parasit. Vectors">
        <title>Sialotranscriptomics of Rhipicephalus zambeziensis reveals intricate expression profiles of secretory proteins and suggests tight temporal transcriptional regulation during blood-feeding.</title>
        <authorList>
            <person name="de Castro M.H."/>
            <person name="de Klerk D."/>
            <person name="Pienaar R."/>
            <person name="Rees D.J.G."/>
            <person name="Mans B.J."/>
        </authorList>
    </citation>
    <scope>NUCLEOTIDE SEQUENCE</scope>
    <source>
        <tissue evidence="2">Salivary glands</tissue>
    </source>
</reference>
<dbReference type="GO" id="GO:0008237">
    <property type="term" value="F:metallopeptidase activity"/>
    <property type="evidence" value="ECO:0007669"/>
    <property type="project" value="InterPro"/>
</dbReference>
<dbReference type="InterPro" id="IPR024079">
    <property type="entry name" value="MetalloPept_cat_dom_sf"/>
</dbReference>
<dbReference type="EMBL" id="GFPF01000080">
    <property type="protein sequence ID" value="MAA11226.1"/>
    <property type="molecule type" value="Transcribed_RNA"/>
</dbReference>
<organism evidence="2">
    <name type="scientific">Rhipicephalus zambeziensis</name>
    <dbReference type="NCBI Taxonomy" id="60191"/>
    <lineage>
        <taxon>Eukaryota</taxon>
        <taxon>Metazoa</taxon>
        <taxon>Ecdysozoa</taxon>
        <taxon>Arthropoda</taxon>
        <taxon>Chelicerata</taxon>
        <taxon>Arachnida</taxon>
        <taxon>Acari</taxon>
        <taxon>Parasitiformes</taxon>
        <taxon>Ixodida</taxon>
        <taxon>Ixodoidea</taxon>
        <taxon>Ixodidae</taxon>
        <taxon>Rhipicephalinae</taxon>
        <taxon>Rhipicephalus</taxon>
        <taxon>Rhipicephalus</taxon>
    </lineage>
</organism>
<dbReference type="Gene3D" id="3.40.390.10">
    <property type="entry name" value="Collagenase (Catalytic Domain)"/>
    <property type="match status" value="1"/>
</dbReference>
<dbReference type="AlphaFoldDB" id="A0A224Y0V4"/>
<proteinExistence type="predicted"/>
<name>A0A224Y0V4_9ACAR</name>
<feature type="chain" id="PRO_5012623772" evidence="1">
    <location>
        <begin position="27"/>
        <end position="272"/>
    </location>
</feature>
<protein>
    <submittedName>
        <fullName evidence="2">28 kDa Metastriate family member</fullName>
    </submittedName>
</protein>